<evidence type="ECO:0000313" key="2">
    <source>
        <dbReference type="EMBL" id="MDP0588330.1"/>
    </source>
</evidence>
<protein>
    <submittedName>
        <fullName evidence="2">Uncharacterized protein</fullName>
    </submittedName>
</protein>
<proteinExistence type="predicted"/>
<dbReference type="EMBL" id="JASXSV010000004">
    <property type="protein sequence ID" value="MDP0588330.1"/>
    <property type="molecule type" value="Genomic_DNA"/>
</dbReference>
<evidence type="ECO:0000313" key="3">
    <source>
        <dbReference type="Proteomes" id="UP001178148"/>
    </source>
</evidence>
<name>A0AA90SS75_9GAMM</name>
<organism evidence="2 3">
    <name type="scientific">Candidatus Endonucleibacter bathymodioli</name>
    <dbReference type="NCBI Taxonomy" id="539814"/>
    <lineage>
        <taxon>Bacteria</taxon>
        <taxon>Pseudomonadati</taxon>
        <taxon>Pseudomonadota</taxon>
        <taxon>Gammaproteobacteria</taxon>
        <taxon>Oceanospirillales</taxon>
        <taxon>Endozoicomonadaceae</taxon>
        <taxon>Candidatus Endonucleibacter</taxon>
    </lineage>
</organism>
<reference evidence="2 3" key="1">
    <citation type="journal article" date="2023" name="bioRxiv">
        <title>An intranuclear bacterial parasite of deep-sea mussels expresses apoptosis inhibitors acquired from its host.</title>
        <authorList>
            <person name="Gonzalez Porras M.A."/>
            <person name="Assie A."/>
            <person name="Tietjen M."/>
            <person name="Violette M."/>
            <person name="Kleiner M."/>
            <person name="Gruber-Vodicka H."/>
            <person name="Dubilier N."/>
            <person name="Leisch N."/>
        </authorList>
    </citation>
    <scope>NUCLEOTIDE SEQUENCE [LARGE SCALE GENOMIC DNA]</scope>
    <source>
        <strain evidence="2">IAP13</strain>
    </source>
</reference>
<feature type="region of interest" description="Disordered" evidence="1">
    <location>
        <begin position="35"/>
        <end position="55"/>
    </location>
</feature>
<dbReference type="AlphaFoldDB" id="A0AA90SS75"/>
<dbReference type="Proteomes" id="UP001178148">
    <property type="component" value="Unassembled WGS sequence"/>
</dbReference>
<sequence length="55" mass="6292">MVQRRTQAQRTEIYGTGQRHLSEFEALMNMRLEGLRTDKTASPEGWGEANKKLGI</sequence>
<evidence type="ECO:0000256" key="1">
    <source>
        <dbReference type="SAM" id="MobiDB-lite"/>
    </source>
</evidence>
<keyword evidence="3" id="KW-1185">Reference proteome</keyword>
<gene>
    <name evidence="2" type="ORF">QS748_03685</name>
</gene>
<accession>A0AA90SS75</accession>
<comment type="caution">
    <text evidence="2">The sequence shown here is derived from an EMBL/GenBank/DDBJ whole genome shotgun (WGS) entry which is preliminary data.</text>
</comment>